<reference evidence="1" key="2">
    <citation type="journal article" date="2015" name="Data Brief">
        <title>Shoot transcriptome of the giant reed, Arundo donax.</title>
        <authorList>
            <person name="Barrero R.A."/>
            <person name="Guerrero F.D."/>
            <person name="Moolhuijzen P."/>
            <person name="Goolsby J.A."/>
            <person name="Tidwell J."/>
            <person name="Bellgard S.E."/>
            <person name="Bellgard M.I."/>
        </authorList>
    </citation>
    <scope>NUCLEOTIDE SEQUENCE</scope>
    <source>
        <tissue evidence="1">Shoot tissue taken approximately 20 cm above the soil surface</tissue>
    </source>
</reference>
<organism evidence="1">
    <name type="scientific">Arundo donax</name>
    <name type="common">Giant reed</name>
    <name type="synonym">Donax arundinaceus</name>
    <dbReference type="NCBI Taxonomy" id="35708"/>
    <lineage>
        <taxon>Eukaryota</taxon>
        <taxon>Viridiplantae</taxon>
        <taxon>Streptophyta</taxon>
        <taxon>Embryophyta</taxon>
        <taxon>Tracheophyta</taxon>
        <taxon>Spermatophyta</taxon>
        <taxon>Magnoliopsida</taxon>
        <taxon>Liliopsida</taxon>
        <taxon>Poales</taxon>
        <taxon>Poaceae</taxon>
        <taxon>PACMAD clade</taxon>
        <taxon>Arundinoideae</taxon>
        <taxon>Arundineae</taxon>
        <taxon>Arundo</taxon>
    </lineage>
</organism>
<evidence type="ECO:0000313" key="1">
    <source>
        <dbReference type="EMBL" id="JAD22961.1"/>
    </source>
</evidence>
<protein>
    <submittedName>
        <fullName evidence="1">Uncharacterized protein</fullName>
    </submittedName>
</protein>
<dbReference type="AlphaFoldDB" id="A0A0A8Y9E8"/>
<accession>A0A0A8Y9E8</accession>
<dbReference type="EMBL" id="GBRH01274934">
    <property type="protein sequence ID" value="JAD22961.1"/>
    <property type="molecule type" value="Transcribed_RNA"/>
</dbReference>
<reference evidence="1" key="1">
    <citation type="submission" date="2014-09" db="EMBL/GenBank/DDBJ databases">
        <authorList>
            <person name="Magalhaes I.L.F."/>
            <person name="Oliveira U."/>
            <person name="Santos F.R."/>
            <person name="Vidigal T.H.D.A."/>
            <person name="Brescovit A.D."/>
            <person name="Santos A.J."/>
        </authorList>
    </citation>
    <scope>NUCLEOTIDE SEQUENCE</scope>
    <source>
        <tissue evidence="1">Shoot tissue taken approximately 20 cm above the soil surface</tissue>
    </source>
</reference>
<proteinExistence type="predicted"/>
<name>A0A0A8Y9E8_ARUDO</name>
<sequence>MPSTRGVANKKDPWVGTIGAIFSKML</sequence>